<dbReference type="EMBL" id="GL983663">
    <property type="protein sequence ID" value="EGR32464.1"/>
    <property type="molecule type" value="Genomic_DNA"/>
</dbReference>
<sequence>MILDRLIEAVDKNAYFIETKQGRPKLFILNRLRREYQIIDLIDLYNLVNNGIYKIPRSKTLSFSIYSYEAIKSIVIQQKQKVMFNNNYIAFYETPFFDDDCNQIMILSKNIQKYQDISTNNIIVFDDYNKQYLAYMIYKGKKYKMAHYPQYKCMYVIDIDNDIALIQLIFSGDTVTLTKKLKLNQDKFYMSDIFDFGIGKKIICFGTSNTWKFYDLLTFKEVEMTPDSSSIKFGEYQDILSFQSVIIFGKIVYDISYDQILNKVHLIQRNNLNYKYYTLPIKDHRFRQSFLKGKALIADDNNHSDKYVYLYSIENILCRDNEHITNNLQCVQCKSNEYFKNDICVGCPQGTFVENNICTACMQGCILCNNKSTCIICDQGYYINDLKECNTCNAGYYINTRSNLCEKCDDNCQTCENGIVNNQCITCNNNQVLLQTKKCVDNCDNKQYEDLNKKCQQCDPTCLTCSNSNTCDTCEEGSYLKKSTQKCELMNVKNVFRDSIYLMDSVVMKFIAKRILTQTKMSAKLNVLKINLKIQRLIHAILAIPHAKDARKQAILNAWSAKMDQL</sequence>
<dbReference type="GeneID" id="14908627"/>
<name>G0QQP0_ICHMU</name>
<organism evidence="1 2">
    <name type="scientific">Ichthyophthirius multifiliis</name>
    <name type="common">White spot disease agent</name>
    <name type="synonym">Ich</name>
    <dbReference type="NCBI Taxonomy" id="5932"/>
    <lineage>
        <taxon>Eukaryota</taxon>
        <taxon>Sar</taxon>
        <taxon>Alveolata</taxon>
        <taxon>Ciliophora</taxon>
        <taxon>Intramacronucleata</taxon>
        <taxon>Oligohymenophorea</taxon>
        <taxon>Hymenostomatida</taxon>
        <taxon>Ophryoglenina</taxon>
        <taxon>Ichthyophthirius</taxon>
    </lineage>
</organism>
<accession>G0QQP0</accession>
<dbReference type="RefSeq" id="XP_004036450.1">
    <property type="nucleotide sequence ID" value="XM_004036402.1"/>
</dbReference>
<dbReference type="SMART" id="SM00261">
    <property type="entry name" value="FU"/>
    <property type="match status" value="4"/>
</dbReference>
<dbReference type="SUPFAM" id="SSF57184">
    <property type="entry name" value="Growth factor receptor domain"/>
    <property type="match status" value="2"/>
</dbReference>
<dbReference type="InterPro" id="IPR009030">
    <property type="entry name" value="Growth_fac_rcpt_cys_sf"/>
</dbReference>
<gene>
    <name evidence="1" type="ORF">IMG5_081960</name>
</gene>
<dbReference type="CDD" id="cd00064">
    <property type="entry name" value="FU"/>
    <property type="match status" value="1"/>
</dbReference>
<protein>
    <recommendedName>
        <fullName evidence="3">Furin</fullName>
    </recommendedName>
</protein>
<dbReference type="PANTHER" id="PTHR23275:SF100">
    <property type="entry name" value="EGF-LIKE DOMAIN-CONTAINING PROTEIN"/>
    <property type="match status" value="1"/>
</dbReference>
<reference evidence="1 2" key="1">
    <citation type="submission" date="2011-07" db="EMBL/GenBank/DDBJ databases">
        <authorList>
            <person name="Coyne R."/>
            <person name="Brami D."/>
            <person name="Johnson J."/>
            <person name="Hostetler J."/>
            <person name="Hannick L."/>
            <person name="Clark T."/>
            <person name="Cassidy-Hanley D."/>
            <person name="Inman J."/>
        </authorList>
    </citation>
    <scope>NUCLEOTIDE SEQUENCE [LARGE SCALE GENOMIC DNA]</scope>
    <source>
        <strain evidence="1 2">G5</strain>
    </source>
</reference>
<evidence type="ECO:0008006" key="3">
    <source>
        <dbReference type="Google" id="ProtNLM"/>
    </source>
</evidence>
<evidence type="ECO:0000313" key="2">
    <source>
        <dbReference type="Proteomes" id="UP000008983"/>
    </source>
</evidence>
<dbReference type="Gene3D" id="2.10.220.10">
    <property type="entry name" value="Hormone Receptor, Insulin-like Growth Factor Receptor 1, Chain A, domain 2"/>
    <property type="match status" value="2"/>
</dbReference>
<dbReference type="PANTHER" id="PTHR23275">
    <property type="entry name" value="CABRIOLET.-RELATED"/>
    <property type="match status" value="1"/>
</dbReference>
<dbReference type="OrthoDB" id="286906at2759"/>
<dbReference type="AlphaFoldDB" id="G0QQP0"/>
<dbReference type="Proteomes" id="UP000008983">
    <property type="component" value="Unassembled WGS sequence"/>
</dbReference>
<keyword evidence="2" id="KW-1185">Reference proteome</keyword>
<proteinExistence type="predicted"/>
<dbReference type="InParanoid" id="G0QQP0"/>
<dbReference type="eggNOG" id="KOG3525">
    <property type="taxonomic scope" value="Eukaryota"/>
</dbReference>
<dbReference type="STRING" id="857967.G0QQP0"/>
<dbReference type="InterPro" id="IPR006212">
    <property type="entry name" value="Furin_repeat"/>
</dbReference>
<evidence type="ECO:0000313" key="1">
    <source>
        <dbReference type="EMBL" id="EGR32464.1"/>
    </source>
</evidence>
<dbReference type="InterPro" id="IPR052798">
    <property type="entry name" value="Giardia_VSA"/>
</dbReference>